<feature type="region of interest" description="Disordered" evidence="2">
    <location>
        <begin position="144"/>
        <end position="222"/>
    </location>
</feature>
<reference evidence="6 7" key="3">
    <citation type="submission" date="2025-04" db="UniProtKB">
        <authorList>
            <consortium name="RefSeq"/>
        </authorList>
    </citation>
    <scope>IDENTIFICATION</scope>
    <source>
        <strain evidence="6 7">S238N-H82</strain>
        <tissue evidence="6 7">Testes</tissue>
    </source>
</reference>
<sequence length="222" mass="25340">MASAQSLEQLQEEVTALRDEVSSLKEKLQAAEESEVTVRHQMDLQKKHTKQLIAAWKLRLQEGEDKLHRQKLENDKQLRDIAANLMFLEGQFQKEQKVIVGKLKHKDRLIEEKDRIIEQQQKTVEALKAANDRLVSGLSQLKLARGGGLENGGPSVEPRQRTSNSKSLNSNHKFQERALLAGPRLTEENMPKARGSLKGRLRSRSHPQPEKKAQRVRFMEAC</sequence>
<accession>C3Y2N1</accession>
<dbReference type="KEGG" id="bfo:118421448"/>
<dbReference type="Pfam" id="PF12004">
    <property type="entry name" value="DAB2P_C"/>
    <property type="match status" value="1"/>
</dbReference>
<reference evidence="4" key="1">
    <citation type="journal article" date="2008" name="Nature">
        <title>The amphioxus genome and the evolution of the chordate karyotype.</title>
        <authorList>
            <consortium name="US DOE Joint Genome Institute (JGI-PGF)"/>
            <person name="Putnam N.H."/>
            <person name="Butts T."/>
            <person name="Ferrier D.E.K."/>
            <person name="Furlong R.F."/>
            <person name="Hellsten U."/>
            <person name="Kawashima T."/>
            <person name="Robinson-Rechavi M."/>
            <person name="Shoguchi E."/>
            <person name="Terry A."/>
            <person name="Yu J.-K."/>
            <person name="Benito-Gutierrez E.L."/>
            <person name="Dubchak I."/>
            <person name="Garcia-Fernandez J."/>
            <person name="Gibson-Brown J.J."/>
            <person name="Grigoriev I.V."/>
            <person name="Horton A.C."/>
            <person name="de Jong P.J."/>
            <person name="Jurka J."/>
            <person name="Kapitonov V.V."/>
            <person name="Kohara Y."/>
            <person name="Kuroki Y."/>
            <person name="Lindquist E."/>
            <person name="Lucas S."/>
            <person name="Osoegawa K."/>
            <person name="Pennacchio L.A."/>
            <person name="Salamov A.A."/>
            <person name="Satou Y."/>
            <person name="Sauka-Spengler T."/>
            <person name="Schmutz J."/>
            <person name="Shin-I T."/>
            <person name="Toyoda A."/>
            <person name="Bronner-Fraser M."/>
            <person name="Fujiyama A."/>
            <person name="Holland L.Z."/>
            <person name="Holland P.W.H."/>
            <person name="Satoh N."/>
            <person name="Rokhsar D.S."/>
        </authorList>
    </citation>
    <scope>NUCLEOTIDE SEQUENCE [LARGE SCALE GENOMIC DNA]</scope>
    <source>
        <strain evidence="4">S238N-H82</strain>
        <tissue evidence="4">Testes</tissue>
    </source>
</reference>
<evidence type="ECO:0000313" key="5">
    <source>
        <dbReference type="Proteomes" id="UP000001554"/>
    </source>
</evidence>
<evidence type="ECO:0000256" key="1">
    <source>
        <dbReference type="SAM" id="Coils"/>
    </source>
</evidence>
<dbReference type="RefSeq" id="XP_035684633.1">
    <property type="nucleotide sequence ID" value="XM_035828740.1"/>
</dbReference>
<gene>
    <name evidence="6 7" type="primary">LOC118421448</name>
    <name evidence="4" type="ORF">BRAFLDRAFT_86806</name>
</gene>
<protein>
    <submittedName>
        <fullName evidence="6 7">Uncharacterized protein LOC118421448</fullName>
    </submittedName>
</protein>
<evidence type="ECO:0000313" key="7">
    <source>
        <dbReference type="RefSeq" id="XP_035684634.1"/>
    </source>
</evidence>
<dbReference type="AlphaFoldDB" id="C3Y2N1"/>
<name>C3Y2N1_BRAFL</name>
<dbReference type="STRING" id="7739.C3Y2N1"/>
<evidence type="ECO:0000313" key="4">
    <source>
        <dbReference type="EMBL" id="EEN65293.1"/>
    </source>
</evidence>
<keyword evidence="1" id="KW-0175">Coiled coil</keyword>
<evidence type="ECO:0000256" key="2">
    <source>
        <dbReference type="SAM" id="MobiDB-lite"/>
    </source>
</evidence>
<dbReference type="GeneID" id="118421448"/>
<dbReference type="InParanoid" id="C3Y2N1"/>
<proteinExistence type="predicted"/>
<dbReference type="InterPro" id="IPR021887">
    <property type="entry name" value="DAB2P_C"/>
</dbReference>
<dbReference type="OrthoDB" id="6158299at2759"/>
<feature type="domain" description="Disabled homolog 2-interacting protein C-terminal" evidence="3">
    <location>
        <begin position="17"/>
        <end position="143"/>
    </location>
</feature>
<feature type="coiled-coil region" evidence="1">
    <location>
        <begin position="7"/>
        <end position="34"/>
    </location>
</feature>
<dbReference type="RefSeq" id="XP_035684634.1">
    <property type="nucleotide sequence ID" value="XM_035828741.1"/>
</dbReference>
<dbReference type="Proteomes" id="UP000001554">
    <property type="component" value="Chromosome 8"/>
</dbReference>
<keyword evidence="5" id="KW-1185">Reference proteome</keyword>
<feature type="compositionally biased region" description="Basic residues" evidence="2">
    <location>
        <begin position="195"/>
        <end position="205"/>
    </location>
</feature>
<feature type="compositionally biased region" description="Polar residues" evidence="2">
    <location>
        <begin position="161"/>
        <end position="172"/>
    </location>
</feature>
<reference evidence="5" key="2">
    <citation type="journal article" date="2020" name="Nat. Ecol. Evol.">
        <title>Deeply conserved synteny resolves early events in vertebrate evolution.</title>
        <authorList>
            <person name="Simakov O."/>
            <person name="Marletaz F."/>
            <person name="Yue J.X."/>
            <person name="O'Connell B."/>
            <person name="Jenkins J."/>
            <person name="Brandt A."/>
            <person name="Calef R."/>
            <person name="Tung C.H."/>
            <person name="Huang T.K."/>
            <person name="Schmutz J."/>
            <person name="Satoh N."/>
            <person name="Yu J.K."/>
            <person name="Putnam N.H."/>
            <person name="Green R.E."/>
            <person name="Rokhsar D.S."/>
        </authorList>
    </citation>
    <scope>NUCLEOTIDE SEQUENCE [LARGE SCALE GENOMIC DNA]</scope>
    <source>
        <strain evidence="5">S238N-H82</strain>
    </source>
</reference>
<evidence type="ECO:0000313" key="6">
    <source>
        <dbReference type="RefSeq" id="XP_035684633.1"/>
    </source>
</evidence>
<dbReference type="eggNOG" id="KOG3508">
    <property type="taxonomic scope" value="Eukaryota"/>
</dbReference>
<dbReference type="EMBL" id="GG666482">
    <property type="protein sequence ID" value="EEN65293.1"/>
    <property type="molecule type" value="Genomic_DNA"/>
</dbReference>
<organism>
    <name type="scientific">Branchiostoma floridae</name>
    <name type="common">Florida lancelet</name>
    <name type="synonym">Amphioxus</name>
    <dbReference type="NCBI Taxonomy" id="7739"/>
    <lineage>
        <taxon>Eukaryota</taxon>
        <taxon>Metazoa</taxon>
        <taxon>Chordata</taxon>
        <taxon>Cephalochordata</taxon>
        <taxon>Leptocardii</taxon>
        <taxon>Amphioxiformes</taxon>
        <taxon>Branchiostomatidae</taxon>
        <taxon>Branchiostoma</taxon>
    </lineage>
</organism>
<evidence type="ECO:0000259" key="3">
    <source>
        <dbReference type="Pfam" id="PF12004"/>
    </source>
</evidence>